<protein>
    <submittedName>
        <fullName evidence="3">NAD-dependent epimerase/dehydratase family protein</fullName>
    </submittedName>
</protein>
<organism evidence="3 4">
    <name type="scientific">Novipirellula rosea</name>
    <dbReference type="NCBI Taxonomy" id="1031540"/>
    <lineage>
        <taxon>Bacteria</taxon>
        <taxon>Pseudomonadati</taxon>
        <taxon>Planctomycetota</taxon>
        <taxon>Planctomycetia</taxon>
        <taxon>Pirellulales</taxon>
        <taxon>Pirellulaceae</taxon>
        <taxon>Novipirellula</taxon>
    </lineage>
</organism>
<accession>A0ABP8NU48</accession>
<dbReference type="Proteomes" id="UP001500840">
    <property type="component" value="Unassembled WGS sequence"/>
</dbReference>
<evidence type="ECO:0000313" key="4">
    <source>
        <dbReference type="Proteomes" id="UP001500840"/>
    </source>
</evidence>
<dbReference type="InterPro" id="IPR001509">
    <property type="entry name" value="Epimerase_deHydtase"/>
</dbReference>
<keyword evidence="4" id="KW-1185">Reference proteome</keyword>
<dbReference type="PANTHER" id="PTHR48079:SF6">
    <property type="entry name" value="NAD(P)-BINDING DOMAIN-CONTAINING PROTEIN-RELATED"/>
    <property type="match status" value="1"/>
</dbReference>
<sequence length="353" mass="38604">MTHALVTGASGFIGAHLVRELMRRGHEVSCLVREHSDRSRLEPFAPRFVTGDVTDPTSISRALDGVDEVYHLAGVTKCLHVRNYARINEDGVANVSKCCAERDQPPVLVVVSSLAAAGPSSESKPRTESDTPNPVSNYGRSKLAGERAAMRFAADVPTTIVRPPIVLGSGDRDGLEMFKTIAKFGFHLAPGFHDDRVSVIHAEDLSKALMLAASQGRRVSTNPSDATGIYFAADGENPTYAELGRMIGRTLGRYHAWVIRSPKTAVWCIATFNELVSQVTRHPNILNLDKAREATAGSWTCSSEALNRDTGFVPDQSLYQRLAQTAQWYVEQGWLQAPRQMQPTLKGRHPTVS</sequence>
<dbReference type="Gene3D" id="3.40.50.720">
    <property type="entry name" value="NAD(P)-binding Rossmann-like Domain"/>
    <property type="match status" value="1"/>
</dbReference>
<dbReference type="InterPro" id="IPR036291">
    <property type="entry name" value="NAD(P)-bd_dom_sf"/>
</dbReference>
<dbReference type="EMBL" id="BAABGA010000120">
    <property type="protein sequence ID" value="GAA4471106.1"/>
    <property type="molecule type" value="Genomic_DNA"/>
</dbReference>
<dbReference type="Pfam" id="PF01370">
    <property type="entry name" value="Epimerase"/>
    <property type="match status" value="1"/>
</dbReference>
<feature type="compositionally biased region" description="Polar residues" evidence="1">
    <location>
        <begin position="130"/>
        <end position="139"/>
    </location>
</feature>
<comment type="caution">
    <text evidence="3">The sequence shown here is derived from an EMBL/GenBank/DDBJ whole genome shotgun (WGS) entry which is preliminary data.</text>
</comment>
<dbReference type="InterPro" id="IPR051783">
    <property type="entry name" value="NAD(P)-dependent_oxidoreduct"/>
</dbReference>
<evidence type="ECO:0000313" key="3">
    <source>
        <dbReference type="EMBL" id="GAA4471106.1"/>
    </source>
</evidence>
<reference evidence="4" key="1">
    <citation type="journal article" date="2019" name="Int. J. Syst. Evol. Microbiol.">
        <title>The Global Catalogue of Microorganisms (GCM) 10K type strain sequencing project: providing services to taxonomists for standard genome sequencing and annotation.</title>
        <authorList>
            <consortium name="The Broad Institute Genomics Platform"/>
            <consortium name="The Broad Institute Genome Sequencing Center for Infectious Disease"/>
            <person name="Wu L."/>
            <person name="Ma J."/>
        </authorList>
    </citation>
    <scope>NUCLEOTIDE SEQUENCE [LARGE SCALE GENOMIC DNA]</scope>
    <source>
        <strain evidence="4">JCM 17759</strain>
    </source>
</reference>
<proteinExistence type="predicted"/>
<dbReference type="RefSeq" id="WP_345327862.1">
    <property type="nucleotide sequence ID" value="NZ_BAABGA010000120.1"/>
</dbReference>
<evidence type="ECO:0000256" key="1">
    <source>
        <dbReference type="SAM" id="MobiDB-lite"/>
    </source>
</evidence>
<feature type="domain" description="NAD-dependent epimerase/dehydratase" evidence="2">
    <location>
        <begin position="4"/>
        <end position="217"/>
    </location>
</feature>
<name>A0ABP8NU48_9BACT</name>
<feature type="region of interest" description="Disordered" evidence="1">
    <location>
        <begin position="118"/>
        <end position="140"/>
    </location>
</feature>
<gene>
    <name evidence="3" type="ORF">GCM10023156_65200</name>
</gene>
<dbReference type="SUPFAM" id="SSF51735">
    <property type="entry name" value="NAD(P)-binding Rossmann-fold domains"/>
    <property type="match status" value="1"/>
</dbReference>
<dbReference type="PANTHER" id="PTHR48079">
    <property type="entry name" value="PROTEIN YEEZ"/>
    <property type="match status" value="1"/>
</dbReference>
<evidence type="ECO:0000259" key="2">
    <source>
        <dbReference type="Pfam" id="PF01370"/>
    </source>
</evidence>